<comment type="similarity">
    <text evidence="1">Belongs to the WD repeat ESC family.</text>
</comment>
<feature type="repeat" description="WD" evidence="6">
    <location>
        <begin position="184"/>
        <end position="217"/>
    </location>
</feature>
<evidence type="ECO:0000256" key="4">
    <source>
        <dbReference type="ARBA" id="ARBA00023015"/>
    </source>
</evidence>
<organism evidence="8 9">
    <name type="scientific">Sarocladium strictum</name>
    <name type="common">Black bundle disease fungus</name>
    <name type="synonym">Acremonium strictum</name>
    <dbReference type="NCBI Taxonomy" id="5046"/>
    <lineage>
        <taxon>Eukaryota</taxon>
        <taxon>Fungi</taxon>
        <taxon>Dikarya</taxon>
        <taxon>Ascomycota</taxon>
        <taxon>Pezizomycotina</taxon>
        <taxon>Sordariomycetes</taxon>
        <taxon>Hypocreomycetidae</taxon>
        <taxon>Hypocreales</taxon>
        <taxon>Sarocladiaceae</taxon>
        <taxon>Sarocladium</taxon>
    </lineage>
</organism>
<keyword evidence="3" id="KW-0677">Repeat</keyword>
<keyword evidence="2 6" id="KW-0853">WD repeat</keyword>
<evidence type="ECO:0008006" key="10">
    <source>
        <dbReference type="Google" id="ProtNLM"/>
    </source>
</evidence>
<dbReference type="Proteomes" id="UP001175261">
    <property type="component" value="Unassembled WGS sequence"/>
</dbReference>
<feature type="repeat" description="WD" evidence="6">
    <location>
        <begin position="135"/>
        <end position="169"/>
    </location>
</feature>
<evidence type="ECO:0000256" key="6">
    <source>
        <dbReference type="PROSITE-ProRule" id="PRU00221"/>
    </source>
</evidence>
<dbReference type="EMBL" id="JAPDFR010000003">
    <property type="protein sequence ID" value="KAK0388690.1"/>
    <property type="molecule type" value="Genomic_DNA"/>
</dbReference>
<comment type="caution">
    <text evidence="8">The sequence shown here is derived from an EMBL/GenBank/DDBJ whole genome shotgun (WGS) entry which is preliminary data.</text>
</comment>
<gene>
    <name evidence="8" type="ORF">NLU13_4933</name>
</gene>
<evidence type="ECO:0000256" key="1">
    <source>
        <dbReference type="ARBA" id="ARBA00008075"/>
    </source>
</evidence>
<evidence type="ECO:0000313" key="8">
    <source>
        <dbReference type="EMBL" id="KAK0388690.1"/>
    </source>
</evidence>
<evidence type="ECO:0000256" key="2">
    <source>
        <dbReference type="ARBA" id="ARBA00022574"/>
    </source>
</evidence>
<dbReference type="InterPro" id="IPR015943">
    <property type="entry name" value="WD40/YVTN_repeat-like_dom_sf"/>
</dbReference>
<reference evidence="8" key="1">
    <citation type="submission" date="2022-10" db="EMBL/GenBank/DDBJ databases">
        <title>Determination and structural analysis of whole genome sequence of Sarocladium strictum F4-1.</title>
        <authorList>
            <person name="Hu L."/>
            <person name="Jiang Y."/>
        </authorList>
    </citation>
    <scope>NUCLEOTIDE SEQUENCE</scope>
    <source>
        <strain evidence="8">F4-1</strain>
    </source>
</reference>
<protein>
    <recommendedName>
        <fullName evidence="10">Embryonic ectoderm development protein</fullName>
    </recommendedName>
</protein>
<keyword evidence="5" id="KW-0804">Transcription</keyword>
<name>A0AA39GJU0_SARSR</name>
<dbReference type="SMART" id="SM00320">
    <property type="entry name" value="WD40"/>
    <property type="match status" value="4"/>
</dbReference>
<dbReference type="PROSITE" id="PS50294">
    <property type="entry name" value="WD_REPEATS_REGION"/>
    <property type="match status" value="2"/>
</dbReference>
<feature type="compositionally biased region" description="Basic and acidic residues" evidence="7">
    <location>
        <begin position="427"/>
        <end position="437"/>
    </location>
</feature>
<sequence>MASLDGTPFELPRLRVSYKFDDDTHLLSQDEEDTDHGVPEFFDVKFCPYQPLDQDAVFAAISKKHVIICRLSRNTGDKNPCSVISVIRDDDTEALNCCCTWTQDPETGNPWLCVGGIDARVKIYNVVTGEPVETLIGHGRDVNDLVTSPLDPLIIASASDDASVRIWSLHDIHKKMPCLAILAGEGHHGGLLSVDFHDTGRYIISGSHDHHINLWTLPDLPEEPIDTPIQVHYPHFSTSAVHNDIVDCVQFYGDRILSRACRDNAIILWEIEGFSSAGPPPPPSLAPVPSYIQARTVDAAASQLTRSAFMTAASPSPVPYTKLASFQTPGCGTQFFMRFKLHKVPDQNHVLGFCNAGGNIFFWDFKRLEVYSDIIKDLNDPDRDTTKPLRLPAWLKQVVPRVKPDALNRFRNAPSDKDSQISMQSGHSDKSSRENGELRGLPSQETLESWAGKYSLVDAATPLKAHKTESSNKNIVGRQTAWSPGGDWCVVVGSSNSLMVLQRWAK</sequence>
<dbReference type="PANTHER" id="PTHR10253">
    <property type="entry name" value="POLYCOMB PROTEIN"/>
    <property type="match status" value="1"/>
</dbReference>
<dbReference type="SUPFAM" id="SSF50978">
    <property type="entry name" value="WD40 repeat-like"/>
    <property type="match status" value="1"/>
</dbReference>
<dbReference type="InterPro" id="IPR001680">
    <property type="entry name" value="WD40_rpt"/>
</dbReference>
<evidence type="ECO:0000256" key="3">
    <source>
        <dbReference type="ARBA" id="ARBA00022737"/>
    </source>
</evidence>
<dbReference type="AlphaFoldDB" id="A0AA39GJU0"/>
<evidence type="ECO:0000256" key="5">
    <source>
        <dbReference type="ARBA" id="ARBA00023163"/>
    </source>
</evidence>
<dbReference type="InterPro" id="IPR036322">
    <property type="entry name" value="WD40_repeat_dom_sf"/>
</dbReference>
<proteinExistence type="inferred from homology"/>
<evidence type="ECO:0000313" key="9">
    <source>
        <dbReference type="Proteomes" id="UP001175261"/>
    </source>
</evidence>
<dbReference type="InterPro" id="IPR051243">
    <property type="entry name" value="PcG_WD-repeat"/>
</dbReference>
<dbReference type="Pfam" id="PF00400">
    <property type="entry name" value="WD40"/>
    <property type="match status" value="2"/>
</dbReference>
<evidence type="ECO:0000256" key="7">
    <source>
        <dbReference type="SAM" id="MobiDB-lite"/>
    </source>
</evidence>
<dbReference type="PROSITE" id="PS50082">
    <property type="entry name" value="WD_REPEATS_2"/>
    <property type="match status" value="2"/>
</dbReference>
<dbReference type="Gene3D" id="2.130.10.10">
    <property type="entry name" value="YVTN repeat-like/Quinoprotein amine dehydrogenase"/>
    <property type="match status" value="1"/>
</dbReference>
<keyword evidence="9" id="KW-1185">Reference proteome</keyword>
<feature type="compositionally biased region" description="Basic and acidic residues" evidence="7">
    <location>
        <begin position="408"/>
        <end position="419"/>
    </location>
</feature>
<feature type="region of interest" description="Disordered" evidence="7">
    <location>
        <begin position="408"/>
        <end position="441"/>
    </location>
</feature>
<keyword evidence="4" id="KW-0805">Transcription regulation</keyword>
<accession>A0AA39GJU0</accession>